<dbReference type="Gene3D" id="3.90.180.10">
    <property type="entry name" value="Medium-chain alcohol dehydrogenases, catalytic domain"/>
    <property type="match status" value="1"/>
</dbReference>
<reference evidence="3 4" key="1">
    <citation type="journal article" date="2018" name="MBio">
        <title>Comparative Genomics Reveals the Core Gene Toolbox for the Fungus-Insect Symbiosis.</title>
        <authorList>
            <person name="Wang Y."/>
            <person name="Stata M."/>
            <person name="Wang W."/>
            <person name="Stajich J.E."/>
            <person name="White M.M."/>
            <person name="Moncalvo J.M."/>
        </authorList>
    </citation>
    <scope>NUCLEOTIDE SEQUENCE [LARGE SCALE GENOMIC DNA]</scope>
    <source>
        <strain evidence="3 4">AUS-77-4</strain>
    </source>
</reference>
<dbReference type="GO" id="GO:0016491">
    <property type="term" value="F:oxidoreductase activity"/>
    <property type="evidence" value="ECO:0007669"/>
    <property type="project" value="InterPro"/>
</dbReference>
<dbReference type="PANTHER" id="PTHR44013">
    <property type="entry name" value="ZINC-TYPE ALCOHOL DEHYDROGENASE-LIKE PROTEIN C16A3.02C"/>
    <property type="match status" value="1"/>
</dbReference>
<dbReference type="SUPFAM" id="SSF50129">
    <property type="entry name" value="GroES-like"/>
    <property type="match status" value="1"/>
</dbReference>
<dbReference type="Pfam" id="PF13602">
    <property type="entry name" value="ADH_zinc_N_2"/>
    <property type="match status" value="1"/>
</dbReference>
<dbReference type="SUPFAM" id="SSF51735">
    <property type="entry name" value="NAD(P)-binding Rossmann-fold domains"/>
    <property type="match status" value="1"/>
</dbReference>
<dbReference type="Pfam" id="PF08240">
    <property type="entry name" value="ADH_N"/>
    <property type="match status" value="1"/>
</dbReference>
<dbReference type="InterPro" id="IPR020843">
    <property type="entry name" value="ER"/>
</dbReference>
<dbReference type="EMBL" id="MBFT01000842">
    <property type="protein sequence ID" value="PVU86802.1"/>
    <property type="molecule type" value="Genomic_DNA"/>
</dbReference>
<evidence type="ECO:0000259" key="1">
    <source>
        <dbReference type="SMART" id="SM00829"/>
    </source>
</evidence>
<evidence type="ECO:0000313" key="3">
    <source>
        <dbReference type="EMBL" id="PVU87300.1"/>
    </source>
</evidence>
<sequence>MYQLKSNIKNINSILNAEKISTQTVRKRMENNMKALVFDQYGTTENLHYRDVPTPTPKDNEVLIKVHSVSVNAGDILLLSGLHYLARLATGIFRPRINILGHDLSGTIASIGPKVTEFKVGDNVFGAVPMLNAGSFADYAKVPSDHIIKKPENMSFNDAAAFPIAALTAIQAIKYNIKPNSENKVLVYGASGGVGSFAVQVARALGCDVTAVCSSRNSEAAKILGANRVIDYKTESVFDKSEKYDLVFAANGDNSIFSYKGLLDKNGVYVTSGGSLKQMAGAMALGPFILSNKMSFLSVKPNRLDLEYLCNLYNDGKLVSVIDKVYPKDQLIDAIKYFEKGQARGKVIIDFTK</sequence>
<dbReference type="InterPro" id="IPR036291">
    <property type="entry name" value="NAD(P)-bd_dom_sf"/>
</dbReference>
<dbReference type="EMBL" id="MBFT01000769">
    <property type="protein sequence ID" value="PVU87300.1"/>
    <property type="molecule type" value="Genomic_DNA"/>
</dbReference>
<dbReference type="PANTHER" id="PTHR44013:SF1">
    <property type="entry name" value="ZINC-TYPE ALCOHOL DEHYDROGENASE-LIKE PROTEIN C16A3.02C"/>
    <property type="match status" value="1"/>
</dbReference>
<protein>
    <recommendedName>
        <fullName evidence="1">Enoyl reductase (ER) domain-containing protein</fullName>
    </recommendedName>
</protein>
<dbReference type="STRING" id="61424.A0A2T9Y4N6"/>
<dbReference type="Gene3D" id="3.40.50.720">
    <property type="entry name" value="NAD(P)-binding Rossmann-like Domain"/>
    <property type="match status" value="1"/>
</dbReference>
<proteinExistence type="predicted"/>
<dbReference type="OrthoDB" id="3509362at2759"/>
<accession>A0A2T9Y4N6</accession>
<dbReference type="AlphaFoldDB" id="A0A2T9Y4N6"/>
<dbReference type="InterPro" id="IPR013154">
    <property type="entry name" value="ADH-like_N"/>
</dbReference>
<dbReference type="CDD" id="cd08267">
    <property type="entry name" value="MDR1"/>
    <property type="match status" value="1"/>
</dbReference>
<name>A0A2T9Y4N6_9FUNG</name>
<gene>
    <name evidence="3" type="ORF">BB559_006120</name>
    <name evidence="2" type="ORF">BB559_006400</name>
</gene>
<evidence type="ECO:0000313" key="2">
    <source>
        <dbReference type="EMBL" id="PVU86802.1"/>
    </source>
</evidence>
<dbReference type="Proteomes" id="UP000245699">
    <property type="component" value="Unassembled WGS sequence"/>
</dbReference>
<dbReference type="SMART" id="SM00829">
    <property type="entry name" value="PKS_ER"/>
    <property type="match status" value="1"/>
</dbReference>
<feature type="domain" description="Enoyl reductase (ER)" evidence="1">
    <location>
        <begin position="42"/>
        <end position="349"/>
    </location>
</feature>
<comment type="caution">
    <text evidence="3">The sequence shown here is derived from an EMBL/GenBank/DDBJ whole genome shotgun (WGS) entry which is preliminary data.</text>
</comment>
<keyword evidence="4" id="KW-1185">Reference proteome</keyword>
<dbReference type="InterPro" id="IPR011032">
    <property type="entry name" value="GroES-like_sf"/>
</dbReference>
<organism evidence="3 4">
    <name type="scientific">Furculomyces boomerangus</name>
    <dbReference type="NCBI Taxonomy" id="61424"/>
    <lineage>
        <taxon>Eukaryota</taxon>
        <taxon>Fungi</taxon>
        <taxon>Fungi incertae sedis</taxon>
        <taxon>Zoopagomycota</taxon>
        <taxon>Kickxellomycotina</taxon>
        <taxon>Harpellomycetes</taxon>
        <taxon>Harpellales</taxon>
        <taxon>Harpellaceae</taxon>
        <taxon>Furculomyces</taxon>
    </lineage>
</organism>
<evidence type="ECO:0000313" key="4">
    <source>
        <dbReference type="Proteomes" id="UP000245699"/>
    </source>
</evidence>
<dbReference type="InterPro" id="IPR052733">
    <property type="entry name" value="Chloroplast_QOR"/>
</dbReference>